<feature type="transmembrane region" description="Helical" evidence="1">
    <location>
        <begin position="411"/>
        <end position="432"/>
    </location>
</feature>
<dbReference type="RefSeq" id="WP_282534061.1">
    <property type="nucleotide sequence ID" value="NZ_JASCIS010000005.1"/>
</dbReference>
<feature type="transmembrane region" description="Helical" evidence="1">
    <location>
        <begin position="81"/>
        <end position="100"/>
    </location>
</feature>
<dbReference type="Pfam" id="PF11299">
    <property type="entry name" value="DUF3100"/>
    <property type="match status" value="1"/>
</dbReference>
<feature type="transmembrane region" description="Helical" evidence="1">
    <location>
        <begin position="177"/>
        <end position="201"/>
    </location>
</feature>
<keyword evidence="1" id="KW-0472">Membrane</keyword>
<proteinExistence type="predicted"/>
<feature type="transmembrane region" description="Helical" evidence="1">
    <location>
        <begin position="120"/>
        <end position="137"/>
    </location>
</feature>
<feature type="transmembrane region" description="Helical" evidence="1">
    <location>
        <begin position="298"/>
        <end position="320"/>
    </location>
</feature>
<keyword evidence="3" id="KW-1185">Reference proteome</keyword>
<reference evidence="2 3" key="1">
    <citation type="submission" date="2023-05" db="EMBL/GenBank/DDBJ databases">
        <title>Draft genome sequence of Streptomyces sp. B-S-A12 isolated from a cave soil in Thailand.</title>
        <authorList>
            <person name="Chamroensaksri N."/>
            <person name="Muangham S."/>
        </authorList>
    </citation>
    <scope>NUCLEOTIDE SEQUENCE [LARGE SCALE GENOMIC DNA]</scope>
    <source>
        <strain evidence="2 3">B-S-A12</strain>
    </source>
</reference>
<gene>
    <name evidence="2" type="ORF">QIT00_06105</name>
</gene>
<feature type="transmembrane region" description="Helical" evidence="1">
    <location>
        <begin position="51"/>
        <end position="69"/>
    </location>
</feature>
<name>A0ABT6SRA7_9ACTN</name>
<sequence length="439" mass="45924">MTTTTTPASRRAAATRARLASYAPLVLTALLLTAIAELIGPHTLDLGVGEVTLHPLVWGILIGGAVSVQKVRPLPVRLQQIATQTVQVGILLLSVRLSFLVGENLPVLADAGPALLLQELGHLFGTVVFSLPLAVLLRMGRPAVGACFSIDREGSFAIVSERYGADSDEYRGVLSMYVFGTIVGGLYVTLLASFLAGTGLFDPLALAMGTGVGSGSVMAASSAAIAAEYPQLADQILALAAVSNLITSLLGLYVGMYVALPMAERFYRLLTRRRKQPEPTQEAAAEPRQESAAPEAPAAASIRFALPLVVVLMLLSTVLFNKGFDGRILAGYALMTAVVLVALALRTYTKLSPIIGVTTIGILLSSPWSPVGEQVSALLEPVEFLALTTPVLVLAGLGLGKDFGTLRRVGWRIVLVGLVSFAASFVVSALIAEVTLGLG</sequence>
<feature type="transmembrane region" description="Helical" evidence="1">
    <location>
        <begin position="236"/>
        <end position="260"/>
    </location>
</feature>
<feature type="transmembrane region" description="Helical" evidence="1">
    <location>
        <begin position="326"/>
        <end position="344"/>
    </location>
</feature>
<accession>A0ABT6SRA7</accession>
<organism evidence="2 3">
    <name type="scientific">Streptomyces luteolus</name>
    <dbReference type="NCBI Taxonomy" id="3043615"/>
    <lineage>
        <taxon>Bacteria</taxon>
        <taxon>Bacillati</taxon>
        <taxon>Actinomycetota</taxon>
        <taxon>Actinomycetes</taxon>
        <taxon>Kitasatosporales</taxon>
        <taxon>Streptomycetaceae</taxon>
        <taxon>Streptomyces</taxon>
    </lineage>
</organism>
<keyword evidence="1" id="KW-0812">Transmembrane</keyword>
<feature type="transmembrane region" description="Helical" evidence="1">
    <location>
        <begin position="19"/>
        <end position="39"/>
    </location>
</feature>
<dbReference type="EMBL" id="JASCIS010000005">
    <property type="protein sequence ID" value="MDI3418138.1"/>
    <property type="molecule type" value="Genomic_DNA"/>
</dbReference>
<dbReference type="InterPro" id="IPR021450">
    <property type="entry name" value="DUF3100"/>
</dbReference>
<keyword evidence="1" id="KW-1133">Transmembrane helix</keyword>
<feature type="transmembrane region" description="Helical" evidence="1">
    <location>
        <begin position="381"/>
        <end position="399"/>
    </location>
</feature>
<dbReference type="Proteomes" id="UP001237105">
    <property type="component" value="Unassembled WGS sequence"/>
</dbReference>
<protein>
    <submittedName>
        <fullName evidence="2">DUF3100 domain-containing protein</fullName>
    </submittedName>
</protein>
<evidence type="ECO:0000256" key="1">
    <source>
        <dbReference type="SAM" id="Phobius"/>
    </source>
</evidence>
<comment type="caution">
    <text evidence="2">The sequence shown here is derived from an EMBL/GenBank/DDBJ whole genome shotgun (WGS) entry which is preliminary data.</text>
</comment>
<evidence type="ECO:0000313" key="3">
    <source>
        <dbReference type="Proteomes" id="UP001237105"/>
    </source>
</evidence>
<evidence type="ECO:0000313" key="2">
    <source>
        <dbReference type="EMBL" id="MDI3418138.1"/>
    </source>
</evidence>